<sequence>MGYLARGYRARTGVNEMSNARKCGLNSQTLLVIKLPDSWVVRIVSRSLFLALVLMALPSLGHVMTTSSSTSDITTSNVFKILPVLLRDLVDEGLIKKGQKGLVLGTGIGEIDEAFEFLKNCGIDLVADDGIITTSLVFDFLFVRSLSGVELIDRSLKDGSIVISQFGNDLSKELRFLGSYKVVYLRRFEYTVMAIKKVGVSQNGSAIPPARQASYSDDKAEEEKKAALKGLEDAFLEPPTRALLRKRSRFTSRKIKFLPDLLKDSLEEYPRRVFISDDKSASEWFYKNYPMRDQEFEVYDMEIIGNSHKNDHNGGIVPQEAGVSAWLMKNVRQKDYVVMKAEAEVVEEMLKDKTICLVDELFLECKNQWQHGKNKMKGSKRAYWQCLALYGKVRDEGIAVHQWWN</sequence>
<dbReference type="OrthoDB" id="1919622at2759"/>
<accession>A0A2Z7ATR9</accession>
<dbReference type="EMBL" id="KV014110">
    <property type="protein sequence ID" value="KZV22747.1"/>
    <property type="molecule type" value="Genomic_DNA"/>
</dbReference>
<name>A0A2Z7ATR9_9LAMI</name>
<evidence type="ECO:0000259" key="1">
    <source>
        <dbReference type="Pfam" id="PF25276"/>
    </source>
</evidence>
<dbReference type="InterPro" id="IPR057192">
    <property type="entry name" value="DUF7870"/>
</dbReference>
<dbReference type="AlphaFoldDB" id="A0A2Z7ATR9"/>
<organism evidence="2 3">
    <name type="scientific">Dorcoceras hygrometricum</name>
    <dbReference type="NCBI Taxonomy" id="472368"/>
    <lineage>
        <taxon>Eukaryota</taxon>
        <taxon>Viridiplantae</taxon>
        <taxon>Streptophyta</taxon>
        <taxon>Embryophyta</taxon>
        <taxon>Tracheophyta</taxon>
        <taxon>Spermatophyta</taxon>
        <taxon>Magnoliopsida</taxon>
        <taxon>eudicotyledons</taxon>
        <taxon>Gunneridae</taxon>
        <taxon>Pentapetalae</taxon>
        <taxon>asterids</taxon>
        <taxon>lamiids</taxon>
        <taxon>Lamiales</taxon>
        <taxon>Gesneriaceae</taxon>
        <taxon>Didymocarpoideae</taxon>
        <taxon>Trichosporeae</taxon>
        <taxon>Loxocarpinae</taxon>
        <taxon>Dorcoceras</taxon>
    </lineage>
</organism>
<evidence type="ECO:0000313" key="2">
    <source>
        <dbReference type="EMBL" id="KZV22747.1"/>
    </source>
</evidence>
<evidence type="ECO:0000313" key="3">
    <source>
        <dbReference type="Proteomes" id="UP000250235"/>
    </source>
</evidence>
<dbReference type="PANTHER" id="PTHR33597">
    <property type="entry name" value="OS02G0760400 PROTEIN"/>
    <property type="match status" value="1"/>
</dbReference>
<dbReference type="Proteomes" id="UP000250235">
    <property type="component" value="Unassembled WGS sequence"/>
</dbReference>
<dbReference type="PANTHER" id="PTHR33597:SF11">
    <property type="entry name" value="OS07G0620600 PROTEIN"/>
    <property type="match status" value="1"/>
</dbReference>
<proteinExistence type="predicted"/>
<feature type="domain" description="DUF7870" evidence="1">
    <location>
        <begin position="228"/>
        <end position="404"/>
    </location>
</feature>
<dbReference type="Pfam" id="PF25276">
    <property type="entry name" value="DUF7870"/>
    <property type="match status" value="1"/>
</dbReference>
<gene>
    <name evidence="2" type="ORF">F511_05379</name>
</gene>
<protein>
    <recommendedName>
        <fullName evidence="1">DUF7870 domain-containing protein</fullName>
    </recommendedName>
</protein>
<reference evidence="2 3" key="1">
    <citation type="journal article" date="2015" name="Proc. Natl. Acad. Sci. U.S.A.">
        <title>The resurrection genome of Boea hygrometrica: A blueprint for survival of dehydration.</title>
        <authorList>
            <person name="Xiao L."/>
            <person name="Yang G."/>
            <person name="Zhang L."/>
            <person name="Yang X."/>
            <person name="Zhao S."/>
            <person name="Ji Z."/>
            <person name="Zhou Q."/>
            <person name="Hu M."/>
            <person name="Wang Y."/>
            <person name="Chen M."/>
            <person name="Xu Y."/>
            <person name="Jin H."/>
            <person name="Xiao X."/>
            <person name="Hu G."/>
            <person name="Bao F."/>
            <person name="Hu Y."/>
            <person name="Wan P."/>
            <person name="Li L."/>
            <person name="Deng X."/>
            <person name="Kuang T."/>
            <person name="Xiang C."/>
            <person name="Zhu J.K."/>
            <person name="Oliver M.J."/>
            <person name="He Y."/>
        </authorList>
    </citation>
    <scope>NUCLEOTIDE SEQUENCE [LARGE SCALE GENOMIC DNA]</scope>
    <source>
        <strain evidence="3">cv. XS01</strain>
    </source>
</reference>
<keyword evidence="3" id="KW-1185">Reference proteome</keyword>